<feature type="region of interest" description="Disordered" evidence="9">
    <location>
        <begin position="999"/>
        <end position="1031"/>
    </location>
</feature>
<evidence type="ECO:0000259" key="11">
    <source>
        <dbReference type="Pfam" id="PF02705"/>
    </source>
</evidence>
<feature type="domain" description="K+ potassium transporter integral membrane" evidence="11">
    <location>
        <begin position="408"/>
        <end position="880"/>
    </location>
</feature>
<feature type="transmembrane region" description="Helical" evidence="10">
    <location>
        <begin position="441"/>
        <end position="462"/>
    </location>
</feature>
<feature type="domain" description="K+ potassium transporter C-terminal" evidence="13">
    <location>
        <begin position="902"/>
        <end position="1105"/>
    </location>
</feature>
<dbReference type="PANTHER" id="PTHR30540">
    <property type="entry name" value="OSMOTIC STRESS POTASSIUM TRANSPORTER"/>
    <property type="match status" value="1"/>
</dbReference>
<evidence type="ECO:0000259" key="12">
    <source>
        <dbReference type="Pfam" id="PF09347"/>
    </source>
</evidence>
<dbReference type="InterPro" id="IPR003855">
    <property type="entry name" value="K+_transporter"/>
</dbReference>
<dbReference type="AlphaFoldDB" id="A0A5N6ZET0"/>
<dbReference type="NCBIfam" id="TIGR00794">
    <property type="entry name" value="kup"/>
    <property type="match status" value="1"/>
</dbReference>
<dbReference type="EMBL" id="ML739055">
    <property type="protein sequence ID" value="KAE8355289.1"/>
    <property type="molecule type" value="Genomic_DNA"/>
</dbReference>
<dbReference type="InterPro" id="IPR053951">
    <property type="entry name" value="K_trans_N"/>
</dbReference>
<evidence type="ECO:0000313" key="14">
    <source>
        <dbReference type="EMBL" id="KAE8355289.1"/>
    </source>
</evidence>
<feature type="compositionally biased region" description="Polar residues" evidence="9">
    <location>
        <begin position="1001"/>
        <end position="1030"/>
    </location>
</feature>
<organism evidence="14 15">
    <name type="scientific">Aspergillus coremiiformis</name>
    <dbReference type="NCBI Taxonomy" id="138285"/>
    <lineage>
        <taxon>Eukaryota</taxon>
        <taxon>Fungi</taxon>
        <taxon>Dikarya</taxon>
        <taxon>Ascomycota</taxon>
        <taxon>Pezizomycotina</taxon>
        <taxon>Eurotiomycetes</taxon>
        <taxon>Eurotiomycetidae</taxon>
        <taxon>Eurotiales</taxon>
        <taxon>Aspergillaceae</taxon>
        <taxon>Aspergillus</taxon>
        <taxon>Aspergillus subgen. Circumdati</taxon>
    </lineage>
</organism>
<dbReference type="Pfam" id="PF22776">
    <property type="entry name" value="K_trans_C"/>
    <property type="match status" value="1"/>
</dbReference>
<dbReference type="PANTHER" id="PTHR30540:SF83">
    <property type="entry name" value="K+ POTASSIUM TRANSPORTER"/>
    <property type="match status" value="1"/>
</dbReference>
<keyword evidence="8 10" id="KW-0472">Membrane</keyword>
<sequence>MVVNHRPPPAYTAPPDSTVHATSEVYRSISKTASDVSQRTLETSFTIRPCSGQAWVVPAGHICRLTTPKGPQVGDLNIWNAKNPRERLWAARTRQIHASHVSVGDRLWSNLPYLRPLVTITGDSLGGGQLHEALDADGKRTNGFGTTQWGGRVHDLLGTRCDPYVNLLMGGESFDFHCHSNLTRSVVPFGLTELDIHDVLNVFQVTGLDGEGKYFMETSPAKAGEYFEFFAEVDVLCALSACPGGDLSNWGWEEKGEMGATTRPLGVEVYKLNDPKVLENWKEPEFPQYKGMHAVEAFIIVQDRWPIGGDKSRRRFESPRASPQFVTPNKHMEQNRDSEKGVTVHEGTEDDVQQSHDDIYNIRPWNNPLDKLQSTVSTLGGVDEDPGLRRPGDFKQTQVFRGRTLLWLAYQSVGVIYGDIGTSPLYVYSSTFSEAPSRQDLIGVLSIVIWSLIMMVTVKYILVILRADNDGEGGTFSTYSLLSRYMNITHRDPRETSLVQMKRHMTDDLERTSRHVRHRLESSIIAKCLLKVMGVLAVTMVLADGLLTPAQSVLGAVQGIEVVSPNISKGTIIGVTDAILVALFLIQPLGITKLTFAFAPIVIIWLGFNAVFGIYNLANYDAGVFKAFNPGYAFDFLARHGEQGWRMLSGTLLAFTGVEALFADIGAFSRRAIQISWLGCAFPCLLLAYIGQAAYISVHPEAYSNPFFKSAPPGTVYPALVIAILAAVVASQAIITATFQIKVVHTSNIFHGQLYIPIVNWLLMIGTILVASIYNNTTSLGNAYGVCVMFVTFFDTCMVSLAAMFVWRISPFIVFLPWLFIACLDGAYLSSSLMKVPTGAWFTLALATVLAILFLIWRFGKEQQWLAEAEDRFPTSHFVSKDPDGQIRLTDRFGGTPLSKSKGLGIFFDKAGETTPIVFSQFILKLTSMPAVIIFFHLRPIETPSVLAEERYTVSRLAVPDCYRLVVRYGYNDEIITPDLANTITQQVRRYLVKRAYDQADPSTGTPDTVTNKSHSSSVDQISTSVTAESATAGRERYNSSLAKLEDAYSHGVIYITGKEQMRIKRSKNYLRRVVLWIFLWIRENTRAKISSLGLQTEKVIEVGFLKDI</sequence>
<accession>A0A5N6ZET0</accession>
<feature type="transmembrane region" description="Helical" evidence="10">
    <location>
        <begin position="567"/>
        <end position="586"/>
    </location>
</feature>
<dbReference type="GO" id="GO:0016020">
    <property type="term" value="C:membrane"/>
    <property type="evidence" value="ECO:0007669"/>
    <property type="project" value="UniProtKB-SubCell"/>
</dbReference>
<protein>
    <submittedName>
        <fullName evidence="14">Potassium transporter-domain-containing protein</fullName>
    </submittedName>
</protein>
<evidence type="ECO:0000256" key="4">
    <source>
        <dbReference type="ARBA" id="ARBA00022692"/>
    </source>
</evidence>
<keyword evidence="6 10" id="KW-1133">Transmembrane helix</keyword>
<dbReference type="InterPro" id="IPR053952">
    <property type="entry name" value="K_trans_C"/>
</dbReference>
<comment type="subcellular location">
    <subcellularLocation>
        <location evidence="1">Membrane</location>
        <topology evidence="1">Multi-pass membrane protein</topology>
    </subcellularLocation>
</comment>
<feature type="transmembrane region" description="Helical" evidence="10">
    <location>
        <begin position="753"/>
        <end position="774"/>
    </location>
</feature>
<keyword evidence="3" id="KW-0633">Potassium transport</keyword>
<feature type="region of interest" description="Disordered" evidence="9">
    <location>
        <begin position="311"/>
        <end position="355"/>
    </location>
</feature>
<reference evidence="15" key="1">
    <citation type="submission" date="2019-04" db="EMBL/GenBank/DDBJ databases">
        <title>Friends and foes A comparative genomics studyof 23 Aspergillus species from section Flavi.</title>
        <authorList>
            <consortium name="DOE Joint Genome Institute"/>
            <person name="Kjaerbolling I."/>
            <person name="Vesth T."/>
            <person name="Frisvad J.C."/>
            <person name="Nybo J.L."/>
            <person name="Theobald S."/>
            <person name="Kildgaard S."/>
            <person name="Isbrandt T."/>
            <person name="Kuo A."/>
            <person name="Sato A."/>
            <person name="Lyhne E.K."/>
            <person name="Kogle M.E."/>
            <person name="Wiebenga A."/>
            <person name="Kun R.S."/>
            <person name="Lubbers R.J."/>
            <person name="Makela M.R."/>
            <person name="Barry K."/>
            <person name="Chovatia M."/>
            <person name="Clum A."/>
            <person name="Daum C."/>
            <person name="Haridas S."/>
            <person name="He G."/>
            <person name="LaButti K."/>
            <person name="Lipzen A."/>
            <person name="Mondo S."/>
            <person name="Riley R."/>
            <person name="Salamov A."/>
            <person name="Simmons B.A."/>
            <person name="Magnuson J.K."/>
            <person name="Henrissat B."/>
            <person name="Mortensen U.H."/>
            <person name="Larsen T.O."/>
            <person name="Devries R.P."/>
            <person name="Grigoriev I.V."/>
            <person name="Machida M."/>
            <person name="Baker S.E."/>
            <person name="Andersen M.R."/>
        </authorList>
    </citation>
    <scope>NUCLEOTIDE SEQUENCE [LARGE SCALE GENOMIC DNA]</scope>
    <source>
        <strain evidence="15">CBS 553.77</strain>
    </source>
</reference>
<feature type="transmembrane region" description="Helical" evidence="10">
    <location>
        <begin position="675"/>
        <end position="696"/>
    </location>
</feature>
<evidence type="ECO:0000256" key="1">
    <source>
        <dbReference type="ARBA" id="ARBA00004141"/>
    </source>
</evidence>
<evidence type="ECO:0000256" key="7">
    <source>
        <dbReference type="ARBA" id="ARBA00023065"/>
    </source>
</evidence>
<feature type="transmembrane region" description="Helical" evidence="10">
    <location>
        <begin position="524"/>
        <end position="547"/>
    </location>
</feature>
<keyword evidence="5" id="KW-0630">Potassium</keyword>
<evidence type="ECO:0000256" key="5">
    <source>
        <dbReference type="ARBA" id="ARBA00022958"/>
    </source>
</evidence>
<keyword evidence="15" id="KW-1185">Reference proteome</keyword>
<evidence type="ECO:0000256" key="3">
    <source>
        <dbReference type="ARBA" id="ARBA00022538"/>
    </source>
</evidence>
<dbReference type="Pfam" id="PF02705">
    <property type="entry name" value="K_trans"/>
    <property type="match status" value="1"/>
</dbReference>
<feature type="compositionally biased region" description="Basic and acidic residues" evidence="9">
    <location>
        <begin position="330"/>
        <end position="355"/>
    </location>
</feature>
<feature type="transmembrane region" description="Helical" evidence="10">
    <location>
        <begin position="716"/>
        <end position="741"/>
    </location>
</feature>
<evidence type="ECO:0000256" key="9">
    <source>
        <dbReference type="SAM" id="MobiDB-lite"/>
    </source>
</evidence>
<feature type="transmembrane region" description="Helical" evidence="10">
    <location>
        <begin position="780"/>
        <end position="805"/>
    </location>
</feature>
<keyword evidence="7" id="KW-0406">Ion transport</keyword>
<keyword evidence="4 10" id="KW-0812">Transmembrane</keyword>
<gene>
    <name evidence="14" type="ORF">BDV28DRAFT_155511</name>
</gene>
<evidence type="ECO:0000256" key="6">
    <source>
        <dbReference type="ARBA" id="ARBA00022989"/>
    </source>
</evidence>
<evidence type="ECO:0000256" key="2">
    <source>
        <dbReference type="ARBA" id="ARBA00022448"/>
    </source>
</evidence>
<dbReference type="OrthoDB" id="504708at2759"/>
<name>A0A5N6ZET0_9EURO</name>
<dbReference type="Proteomes" id="UP000327118">
    <property type="component" value="Unassembled WGS sequence"/>
</dbReference>
<evidence type="ECO:0000256" key="10">
    <source>
        <dbReference type="SAM" id="Phobius"/>
    </source>
</evidence>
<feature type="transmembrane region" description="Helical" evidence="10">
    <location>
        <begin position="598"/>
        <end position="618"/>
    </location>
</feature>
<feature type="domain" description="DUF1989" evidence="12">
    <location>
        <begin position="46"/>
        <end position="236"/>
    </location>
</feature>
<feature type="transmembrane region" description="Helical" evidence="10">
    <location>
        <begin position="839"/>
        <end position="857"/>
    </location>
</feature>
<keyword evidence="2" id="KW-0813">Transport</keyword>
<evidence type="ECO:0000313" key="15">
    <source>
        <dbReference type="Proteomes" id="UP000327118"/>
    </source>
</evidence>
<dbReference type="Pfam" id="PF09347">
    <property type="entry name" value="DUF1989"/>
    <property type="match status" value="1"/>
</dbReference>
<dbReference type="GO" id="GO:0015079">
    <property type="term" value="F:potassium ion transmembrane transporter activity"/>
    <property type="evidence" value="ECO:0007669"/>
    <property type="project" value="InterPro"/>
</dbReference>
<proteinExistence type="predicted"/>
<feature type="transmembrane region" description="Helical" evidence="10">
    <location>
        <begin position="812"/>
        <end position="833"/>
    </location>
</feature>
<evidence type="ECO:0000256" key="8">
    <source>
        <dbReference type="ARBA" id="ARBA00023136"/>
    </source>
</evidence>
<dbReference type="InterPro" id="IPR018959">
    <property type="entry name" value="DUF1989"/>
</dbReference>
<evidence type="ECO:0000259" key="13">
    <source>
        <dbReference type="Pfam" id="PF22776"/>
    </source>
</evidence>